<protein>
    <recommendedName>
        <fullName evidence="4">DUF3135 domain-containing protein</fullName>
    </recommendedName>
</protein>
<dbReference type="EMBL" id="LT629736">
    <property type="protein sequence ID" value="SDS57820.1"/>
    <property type="molecule type" value="Genomic_DNA"/>
</dbReference>
<evidence type="ECO:0000313" key="2">
    <source>
        <dbReference type="EMBL" id="SDS57820.1"/>
    </source>
</evidence>
<sequence>MARPLNALPSFDELKTMAAERPEELESLRERMTDEILRDAPEDRRRRLEGIVFKINAERRRSKNPMQACIRISQMMMDSVVELRDAVNMLGAQPVRQPIRDEPAQAADVLPFRRQNGS</sequence>
<organism evidence="2 3">
    <name type="scientific">Halopseudomonas xinjiangensis</name>
    <dbReference type="NCBI Taxonomy" id="487184"/>
    <lineage>
        <taxon>Bacteria</taxon>
        <taxon>Pseudomonadati</taxon>
        <taxon>Pseudomonadota</taxon>
        <taxon>Gammaproteobacteria</taxon>
        <taxon>Pseudomonadales</taxon>
        <taxon>Pseudomonadaceae</taxon>
        <taxon>Halopseudomonas</taxon>
    </lineage>
</organism>
<dbReference type="RefSeq" id="WP_093393403.1">
    <property type="nucleotide sequence ID" value="NZ_LT629736.1"/>
</dbReference>
<proteinExistence type="predicted"/>
<evidence type="ECO:0000313" key="3">
    <source>
        <dbReference type="Proteomes" id="UP000243207"/>
    </source>
</evidence>
<reference evidence="3" key="1">
    <citation type="submission" date="2016-10" db="EMBL/GenBank/DDBJ databases">
        <authorList>
            <person name="Varghese N."/>
            <person name="Submissions S."/>
        </authorList>
    </citation>
    <scope>NUCLEOTIDE SEQUENCE [LARGE SCALE GENOMIC DNA]</scope>
    <source>
        <strain evidence="3">NRRL B-51270</strain>
    </source>
</reference>
<dbReference type="STRING" id="487184.SAMN05216421_1781"/>
<keyword evidence="3" id="KW-1185">Reference proteome</keyword>
<dbReference type="Proteomes" id="UP000243207">
    <property type="component" value="Chromosome I"/>
</dbReference>
<feature type="region of interest" description="Disordered" evidence="1">
    <location>
        <begin position="98"/>
        <end position="118"/>
    </location>
</feature>
<dbReference type="OrthoDB" id="5593306at2"/>
<evidence type="ECO:0008006" key="4">
    <source>
        <dbReference type="Google" id="ProtNLM"/>
    </source>
</evidence>
<gene>
    <name evidence="2" type="ORF">SAMN05216421_1781</name>
</gene>
<dbReference type="InterPro" id="IPR021482">
    <property type="entry name" value="DUF3135"/>
</dbReference>
<evidence type="ECO:0000256" key="1">
    <source>
        <dbReference type="SAM" id="MobiDB-lite"/>
    </source>
</evidence>
<dbReference type="AlphaFoldDB" id="A0A1H1TC92"/>
<accession>A0A1H1TC92</accession>
<dbReference type="Pfam" id="PF11333">
    <property type="entry name" value="DUF3135"/>
    <property type="match status" value="1"/>
</dbReference>
<name>A0A1H1TC92_9GAMM</name>